<feature type="signal peptide" evidence="1">
    <location>
        <begin position="1"/>
        <end position="19"/>
    </location>
</feature>
<keyword evidence="3" id="KW-1185">Reference proteome</keyword>
<comment type="caution">
    <text evidence="2">The sequence shown here is derived from an EMBL/GenBank/DDBJ whole genome shotgun (WGS) entry which is preliminary data.</text>
</comment>
<reference evidence="2" key="1">
    <citation type="submission" date="2023-06" db="EMBL/GenBank/DDBJ databases">
        <title>Phylogenetic Diversity of Rhizobium strains.</title>
        <authorList>
            <person name="Moura F.T."/>
            <person name="Helene L.C.F."/>
            <person name="Hungria M."/>
        </authorList>
    </citation>
    <scope>NUCLEOTIDE SEQUENCE</scope>
    <source>
        <strain evidence="2">CCGE526</strain>
    </source>
</reference>
<sequence>MPRTPIPAAYLVVSVVAFARFANNHVGSDIVPAIFLELSPPKHNDEQPDISVDTQRLSIPTPWNI</sequence>
<organism evidence="2 3">
    <name type="scientific">Rhizobium mayense</name>
    <dbReference type="NCBI Taxonomy" id="1312184"/>
    <lineage>
        <taxon>Bacteria</taxon>
        <taxon>Pseudomonadati</taxon>
        <taxon>Pseudomonadota</taxon>
        <taxon>Alphaproteobacteria</taxon>
        <taxon>Hyphomicrobiales</taxon>
        <taxon>Rhizobiaceae</taxon>
        <taxon>Rhizobium/Agrobacterium group</taxon>
        <taxon>Rhizobium</taxon>
    </lineage>
</organism>
<evidence type="ECO:0000313" key="3">
    <source>
        <dbReference type="Proteomes" id="UP001172645"/>
    </source>
</evidence>
<dbReference type="EMBL" id="JARFYM010000002">
    <property type="protein sequence ID" value="MDL2397975.1"/>
    <property type="molecule type" value="Genomic_DNA"/>
</dbReference>
<dbReference type="Proteomes" id="UP001172645">
    <property type="component" value="Unassembled WGS sequence"/>
</dbReference>
<evidence type="ECO:0000256" key="1">
    <source>
        <dbReference type="SAM" id="SignalP"/>
    </source>
</evidence>
<protein>
    <submittedName>
        <fullName evidence="2">Uncharacterized protein</fullName>
    </submittedName>
</protein>
<keyword evidence="1" id="KW-0732">Signal</keyword>
<evidence type="ECO:0000313" key="2">
    <source>
        <dbReference type="EMBL" id="MDL2397975.1"/>
    </source>
</evidence>
<gene>
    <name evidence="2" type="ORF">PY649_03640</name>
</gene>
<dbReference type="RefSeq" id="WP_285866793.1">
    <property type="nucleotide sequence ID" value="NZ_JARFYM010000002.1"/>
</dbReference>
<proteinExistence type="predicted"/>
<accession>A0ABT7JNQ0</accession>
<feature type="chain" id="PRO_5046902628" evidence="1">
    <location>
        <begin position="20"/>
        <end position="65"/>
    </location>
</feature>
<name>A0ABT7JNQ0_9HYPH</name>